<dbReference type="PANTHER" id="PTHR28058">
    <property type="entry name" value="37S RIBOSOMAL PROTEIN MRP51, MITOCHONDRIAL"/>
    <property type="match status" value="1"/>
</dbReference>
<feature type="region of interest" description="Disordered" evidence="1">
    <location>
        <begin position="473"/>
        <end position="519"/>
    </location>
</feature>
<protein>
    <submittedName>
        <fullName evidence="2">Uncharacterized protein</fullName>
    </submittedName>
</protein>
<dbReference type="Proteomes" id="UP001342314">
    <property type="component" value="Unassembled WGS sequence"/>
</dbReference>
<name>A0AAV5GG48_9BASI</name>
<reference evidence="2 3" key="1">
    <citation type="submission" date="2021-12" db="EMBL/GenBank/DDBJ databases">
        <title>High titer production of polyol ester of fatty acids by Rhodotorula paludigena BS15 towards product separation-free biomass refinery.</title>
        <authorList>
            <person name="Mano J."/>
            <person name="Ono H."/>
            <person name="Tanaka T."/>
            <person name="Naito K."/>
            <person name="Sushida H."/>
            <person name="Ike M."/>
            <person name="Tokuyasu K."/>
            <person name="Kitaoka M."/>
        </authorList>
    </citation>
    <scope>NUCLEOTIDE SEQUENCE [LARGE SCALE GENOMIC DNA]</scope>
    <source>
        <strain evidence="2 3">BS15</strain>
    </source>
</reference>
<feature type="compositionally biased region" description="Low complexity" evidence="1">
    <location>
        <begin position="482"/>
        <end position="494"/>
    </location>
</feature>
<comment type="caution">
    <text evidence="2">The sequence shown here is derived from an EMBL/GenBank/DDBJ whole genome shotgun (WGS) entry which is preliminary data.</text>
</comment>
<proteinExistence type="predicted"/>
<keyword evidence="3" id="KW-1185">Reference proteome</keyword>
<accession>A0AAV5GG48</accession>
<evidence type="ECO:0000256" key="1">
    <source>
        <dbReference type="SAM" id="MobiDB-lite"/>
    </source>
</evidence>
<gene>
    <name evidence="2" type="ORF">Rhopal_001302-T1</name>
</gene>
<dbReference type="PANTHER" id="PTHR28058:SF1">
    <property type="entry name" value="SMALL RIBOSOMAL SUBUNIT PROTEIN BS1M"/>
    <property type="match status" value="1"/>
</dbReference>
<sequence>MASSSSSSYSALLRRSKLASFNPHIDQVYTTNAANLARSNFGLKRPLPAATTKTSPFVRLLDLDSREGRTAFRKATREQSYTRKWSEVGVGLQSDAFLPRTGADGDRRWDRLEVQSRFVDGDGPGAIQPVAGEQPAQAAFGRMPNVFAMSERDFERFLEGLGERRDEFKAFVVAESKQAASESTGLDGEFDLYAHAQRQPLELVRLAERFLRLPTSSSASPSTTVPLVHPTLALQYGSPTPLESSLAPPVPGRILGPSPDAMRASGSLMSQGREVYASVLSQVASIHGPSASQASSTNFFPDASGERSNVPGRASFRLTAPTIDPLPYAKNQAIVRSGVRAQSSEFAPATAEYEPRLLALRSVSLQHSTVVSPAQQARERPLPGSPAYSGALPADLARHQGAGPGRRGRAGGLASSLTEMAYNADVLKKIGVRGSGPRDLVQSRKKKRSGASQEQWVRQREALLEERTMDAAAVDKQLASAKGRQQGQQGQGQPRKGGKRRQQNQELLNKLEAMLNRES</sequence>
<feature type="region of interest" description="Disordered" evidence="1">
    <location>
        <begin position="433"/>
        <end position="455"/>
    </location>
</feature>
<dbReference type="Pfam" id="PF11709">
    <property type="entry name" value="Mit_ribos_Mrp51"/>
    <property type="match status" value="1"/>
</dbReference>
<organism evidence="2 3">
    <name type="scientific">Rhodotorula paludigena</name>
    <dbReference type="NCBI Taxonomy" id="86838"/>
    <lineage>
        <taxon>Eukaryota</taxon>
        <taxon>Fungi</taxon>
        <taxon>Dikarya</taxon>
        <taxon>Basidiomycota</taxon>
        <taxon>Pucciniomycotina</taxon>
        <taxon>Microbotryomycetes</taxon>
        <taxon>Sporidiobolales</taxon>
        <taxon>Sporidiobolaceae</taxon>
        <taxon>Rhodotorula</taxon>
    </lineage>
</organism>
<feature type="region of interest" description="Disordered" evidence="1">
    <location>
        <begin position="371"/>
        <end position="412"/>
    </location>
</feature>
<dbReference type="EMBL" id="BQKY01000003">
    <property type="protein sequence ID" value="GJN88337.1"/>
    <property type="molecule type" value="Genomic_DNA"/>
</dbReference>
<feature type="compositionally biased region" description="Polar residues" evidence="1">
    <location>
        <begin position="290"/>
        <end position="299"/>
    </location>
</feature>
<evidence type="ECO:0000313" key="3">
    <source>
        <dbReference type="Proteomes" id="UP001342314"/>
    </source>
</evidence>
<evidence type="ECO:0000313" key="2">
    <source>
        <dbReference type="EMBL" id="GJN88337.1"/>
    </source>
</evidence>
<dbReference type="InterPro" id="IPR016712">
    <property type="entry name" value="Rbsml_bS1m-like"/>
</dbReference>
<dbReference type="AlphaFoldDB" id="A0AAV5GG48"/>
<feature type="region of interest" description="Disordered" evidence="1">
    <location>
        <begin position="290"/>
        <end position="312"/>
    </location>
</feature>